<comment type="caution">
    <text evidence="6">The sequence shown here is derived from an EMBL/GenBank/DDBJ whole genome shotgun (WGS) entry which is preliminary data.</text>
</comment>
<evidence type="ECO:0000259" key="5">
    <source>
        <dbReference type="Pfam" id="PF01931"/>
    </source>
</evidence>
<comment type="subcellular location">
    <subcellularLocation>
        <location evidence="1">Golgi apparatus</location>
    </subcellularLocation>
</comment>
<evidence type="ECO:0000313" key="6">
    <source>
        <dbReference type="EMBL" id="GFO44682.1"/>
    </source>
</evidence>
<dbReference type="PANTHER" id="PTHR23276">
    <property type="entry name" value="PROTEIN PRRC1"/>
    <property type="match status" value="1"/>
</dbReference>
<keyword evidence="7" id="KW-1185">Reference proteome</keyword>
<sequence>MPNVILPEHSGCCILNKQVHQTIPQFVSPHENLLATVKKKTTPTKDQLPTVLAAPSPLPAFLSNPIGSPKQAPVLPSQTSAQAPRPIVTAASPPVPPVPAQISRDHESKSDSGQEVQTAANSGPGQSLFGWLAGNSLVNKVVEKTKSSMESVITTLDPGMKEIINSGGDIQLAVTSTKDSKVVPVREAFQKVFGRATVTGYASQATTAAQPVGFTAGFKGAEERISNLRRAGDIPSDQPVVSVEGFIVEILPDKWYEMSCLLLKDPAHGIEVITFSQPTQIPTEYVLSAQDKTASDYPLRWSGLAITIGEVIETAKPHIGHADWQMVLSGVSRQESLKLAALSLASIYKQKLPTSFVS</sequence>
<keyword evidence="3" id="KW-0333">Golgi apparatus</keyword>
<dbReference type="EMBL" id="BLXT01007982">
    <property type="protein sequence ID" value="GFO44682.1"/>
    <property type="molecule type" value="Genomic_DNA"/>
</dbReference>
<dbReference type="Pfam" id="PF01931">
    <property type="entry name" value="NTPase_I-T"/>
    <property type="match status" value="1"/>
</dbReference>
<evidence type="ECO:0000256" key="4">
    <source>
        <dbReference type="SAM" id="MobiDB-lite"/>
    </source>
</evidence>
<proteinExistence type="inferred from homology"/>
<dbReference type="SUPFAM" id="SSF52972">
    <property type="entry name" value="ITPase-like"/>
    <property type="match status" value="1"/>
</dbReference>
<evidence type="ECO:0000313" key="7">
    <source>
        <dbReference type="Proteomes" id="UP000735302"/>
    </source>
</evidence>
<dbReference type="InterPro" id="IPR026534">
    <property type="entry name" value="PRRC1"/>
</dbReference>
<dbReference type="InterPro" id="IPR029001">
    <property type="entry name" value="ITPase-like_fam"/>
</dbReference>
<name>A0AAV4DK77_9GAST</name>
<dbReference type="InterPro" id="IPR026533">
    <property type="entry name" value="NTPase/PRRC1"/>
</dbReference>
<gene>
    <name evidence="6" type="ORF">PoB_007118700</name>
</gene>
<feature type="region of interest" description="Disordered" evidence="4">
    <location>
        <begin position="62"/>
        <end position="123"/>
    </location>
</feature>
<evidence type="ECO:0000256" key="1">
    <source>
        <dbReference type="ARBA" id="ARBA00004555"/>
    </source>
</evidence>
<dbReference type="GO" id="GO:0034237">
    <property type="term" value="F:protein kinase A regulatory subunit binding"/>
    <property type="evidence" value="ECO:0007669"/>
    <property type="project" value="TreeGrafter"/>
</dbReference>
<accession>A0AAV4DK77</accession>
<organism evidence="6 7">
    <name type="scientific">Plakobranchus ocellatus</name>
    <dbReference type="NCBI Taxonomy" id="259542"/>
    <lineage>
        <taxon>Eukaryota</taxon>
        <taxon>Metazoa</taxon>
        <taxon>Spiralia</taxon>
        <taxon>Lophotrochozoa</taxon>
        <taxon>Mollusca</taxon>
        <taxon>Gastropoda</taxon>
        <taxon>Heterobranchia</taxon>
        <taxon>Euthyneura</taxon>
        <taxon>Panpulmonata</taxon>
        <taxon>Sacoglossa</taxon>
        <taxon>Placobranchoidea</taxon>
        <taxon>Plakobranchidae</taxon>
        <taxon>Plakobranchus</taxon>
    </lineage>
</organism>
<dbReference type="AlphaFoldDB" id="A0AAV4DK77"/>
<dbReference type="FunFam" id="3.90.950.10:FF:000017">
    <property type="entry name" value="Protein PRRC1-B"/>
    <property type="match status" value="1"/>
</dbReference>
<dbReference type="GO" id="GO:0005794">
    <property type="term" value="C:Golgi apparatus"/>
    <property type="evidence" value="ECO:0007669"/>
    <property type="project" value="UniProtKB-SubCell"/>
</dbReference>
<feature type="compositionally biased region" description="Polar residues" evidence="4">
    <location>
        <begin position="113"/>
        <end position="123"/>
    </location>
</feature>
<reference evidence="6 7" key="1">
    <citation type="journal article" date="2021" name="Elife">
        <title>Chloroplast acquisition without the gene transfer in kleptoplastic sea slugs, Plakobranchus ocellatus.</title>
        <authorList>
            <person name="Maeda T."/>
            <person name="Takahashi S."/>
            <person name="Yoshida T."/>
            <person name="Shimamura S."/>
            <person name="Takaki Y."/>
            <person name="Nagai Y."/>
            <person name="Toyoda A."/>
            <person name="Suzuki Y."/>
            <person name="Arimoto A."/>
            <person name="Ishii H."/>
            <person name="Satoh N."/>
            <person name="Nishiyama T."/>
            <person name="Hasebe M."/>
            <person name="Maruyama T."/>
            <person name="Minagawa J."/>
            <person name="Obokata J."/>
            <person name="Shigenobu S."/>
        </authorList>
    </citation>
    <scope>NUCLEOTIDE SEQUENCE [LARGE SCALE GENOMIC DNA]</scope>
</reference>
<protein>
    <submittedName>
        <fullName evidence="6">Protein prrc1-like</fullName>
    </submittedName>
</protein>
<feature type="compositionally biased region" description="Basic and acidic residues" evidence="4">
    <location>
        <begin position="103"/>
        <end position="112"/>
    </location>
</feature>
<evidence type="ECO:0000256" key="3">
    <source>
        <dbReference type="ARBA" id="ARBA00023034"/>
    </source>
</evidence>
<feature type="domain" description="Non-canonical purine NTP phosphatase/PRRC1" evidence="5">
    <location>
        <begin position="176"/>
        <end position="287"/>
    </location>
</feature>
<evidence type="ECO:0000256" key="2">
    <source>
        <dbReference type="ARBA" id="ARBA00010298"/>
    </source>
</evidence>
<dbReference type="PANTHER" id="PTHR23276:SF2">
    <property type="entry name" value="PROTEIN PRRC1"/>
    <property type="match status" value="1"/>
</dbReference>
<comment type="similarity">
    <text evidence="2">Belongs to the PRRC1 family.</text>
</comment>
<dbReference type="Gene3D" id="3.90.950.10">
    <property type="match status" value="1"/>
</dbReference>
<dbReference type="Proteomes" id="UP000735302">
    <property type="component" value="Unassembled WGS sequence"/>
</dbReference>